<sequence>MLDFRLESFLSVCDTMNYRKSAQMLHITQPAITQHIHFLEGKFGCKLFVYENRLLKKTQEARILEQYARTMQAQEERLLRQLQDSRIQSLSIGATKTIGERVIGEYVERFLRHPEHELSLTVDNTQNLLELIDRSALDFALIEGSFPKEKYGHRLFSRERFVGICAPEHPFAGREVTLPELLEQTLICRENGSGTRAILENLLTEYNESISHFRRHITISTFSVILDLVRKNLGVSFVFEILARSSGLATFSLEGTHIQREFNFIYLKNSGNEEKIDYFMQ</sequence>
<dbReference type="GO" id="GO:0003700">
    <property type="term" value="F:DNA-binding transcription factor activity"/>
    <property type="evidence" value="ECO:0007669"/>
    <property type="project" value="InterPro"/>
</dbReference>
<evidence type="ECO:0000256" key="4">
    <source>
        <dbReference type="ARBA" id="ARBA00023163"/>
    </source>
</evidence>
<evidence type="ECO:0000259" key="5">
    <source>
        <dbReference type="PROSITE" id="PS50931"/>
    </source>
</evidence>
<dbReference type="InterPro" id="IPR005119">
    <property type="entry name" value="LysR_subst-bd"/>
</dbReference>
<comment type="similarity">
    <text evidence="1">Belongs to the LysR transcriptional regulatory family.</text>
</comment>
<reference evidence="6" key="2">
    <citation type="journal article" date="2021" name="PeerJ">
        <title>Extensive microbial diversity within the chicken gut microbiome revealed by metagenomics and culture.</title>
        <authorList>
            <person name="Gilroy R."/>
            <person name="Ravi A."/>
            <person name="Getino M."/>
            <person name="Pursley I."/>
            <person name="Horton D.L."/>
            <person name="Alikhan N.F."/>
            <person name="Baker D."/>
            <person name="Gharbi K."/>
            <person name="Hall N."/>
            <person name="Watson M."/>
            <person name="Adriaenssens E.M."/>
            <person name="Foster-Nyarko E."/>
            <person name="Jarju S."/>
            <person name="Secka A."/>
            <person name="Antonio M."/>
            <person name="Oren A."/>
            <person name="Chaudhuri R.R."/>
            <person name="La Ragione R."/>
            <person name="Hildebrand F."/>
            <person name="Pallen M.J."/>
        </authorList>
    </citation>
    <scope>NUCLEOTIDE SEQUENCE</scope>
    <source>
        <strain evidence="6">13361</strain>
    </source>
</reference>
<evidence type="ECO:0000313" key="6">
    <source>
        <dbReference type="EMBL" id="HIQ68057.1"/>
    </source>
</evidence>
<comment type="caution">
    <text evidence="6">The sequence shown here is derived from an EMBL/GenBank/DDBJ whole genome shotgun (WGS) entry which is preliminary data.</text>
</comment>
<dbReference type="InterPro" id="IPR036388">
    <property type="entry name" value="WH-like_DNA-bd_sf"/>
</dbReference>
<keyword evidence="4" id="KW-0804">Transcription</keyword>
<keyword evidence="3" id="KW-0238">DNA-binding</keyword>
<keyword evidence="2" id="KW-0805">Transcription regulation</keyword>
<feature type="domain" description="HTH lysR-type" evidence="5">
    <location>
        <begin position="1"/>
        <end position="58"/>
    </location>
</feature>
<dbReference type="Pfam" id="PF00126">
    <property type="entry name" value="HTH_1"/>
    <property type="match status" value="1"/>
</dbReference>
<dbReference type="Gene3D" id="1.10.10.10">
    <property type="entry name" value="Winged helix-like DNA-binding domain superfamily/Winged helix DNA-binding domain"/>
    <property type="match status" value="1"/>
</dbReference>
<dbReference type="PRINTS" id="PR00039">
    <property type="entry name" value="HTHLYSR"/>
</dbReference>
<reference evidence="6" key="1">
    <citation type="submission" date="2020-10" db="EMBL/GenBank/DDBJ databases">
        <authorList>
            <person name="Gilroy R."/>
        </authorList>
    </citation>
    <scope>NUCLEOTIDE SEQUENCE</scope>
    <source>
        <strain evidence="6">13361</strain>
    </source>
</reference>
<name>A0A9D0Z2K6_9FIRM</name>
<dbReference type="PROSITE" id="PS50931">
    <property type="entry name" value="HTH_LYSR"/>
    <property type="match status" value="1"/>
</dbReference>
<dbReference type="Proteomes" id="UP000886796">
    <property type="component" value="Unassembled WGS sequence"/>
</dbReference>
<evidence type="ECO:0000256" key="3">
    <source>
        <dbReference type="ARBA" id="ARBA00023125"/>
    </source>
</evidence>
<evidence type="ECO:0000313" key="7">
    <source>
        <dbReference type="Proteomes" id="UP000886796"/>
    </source>
</evidence>
<dbReference type="GO" id="GO:0000976">
    <property type="term" value="F:transcription cis-regulatory region binding"/>
    <property type="evidence" value="ECO:0007669"/>
    <property type="project" value="TreeGrafter"/>
</dbReference>
<dbReference type="PANTHER" id="PTHR30126:SF91">
    <property type="entry name" value="LYSR FAMILY TRANSCRIPTIONAL REGULATOR"/>
    <property type="match status" value="1"/>
</dbReference>
<gene>
    <name evidence="6" type="ORF">IAB74_06085</name>
</gene>
<dbReference type="InterPro" id="IPR036390">
    <property type="entry name" value="WH_DNA-bd_sf"/>
</dbReference>
<evidence type="ECO:0000256" key="1">
    <source>
        <dbReference type="ARBA" id="ARBA00009437"/>
    </source>
</evidence>
<dbReference type="PANTHER" id="PTHR30126">
    <property type="entry name" value="HTH-TYPE TRANSCRIPTIONAL REGULATOR"/>
    <property type="match status" value="1"/>
</dbReference>
<dbReference type="Pfam" id="PF03466">
    <property type="entry name" value="LysR_substrate"/>
    <property type="match status" value="1"/>
</dbReference>
<evidence type="ECO:0000256" key="2">
    <source>
        <dbReference type="ARBA" id="ARBA00023015"/>
    </source>
</evidence>
<dbReference type="AlphaFoldDB" id="A0A9D0Z2K6"/>
<dbReference type="EMBL" id="DVFK01000084">
    <property type="protein sequence ID" value="HIQ68057.1"/>
    <property type="molecule type" value="Genomic_DNA"/>
</dbReference>
<dbReference type="SUPFAM" id="SSF46785">
    <property type="entry name" value="Winged helix' DNA-binding domain"/>
    <property type="match status" value="1"/>
</dbReference>
<protein>
    <submittedName>
        <fullName evidence="6">LysR family transcriptional regulator</fullName>
    </submittedName>
</protein>
<dbReference type="SUPFAM" id="SSF53850">
    <property type="entry name" value="Periplasmic binding protein-like II"/>
    <property type="match status" value="1"/>
</dbReference>
<dbReference type="Gene3D" id="3.40.190.10">
    <property type="entry name" value="Periplasmic binding protein-like II"/>
    <property type="match status" value="2"/>
</dbReference>
<proteinExistence type="inferred from homology"/>
<accession>A0A9D0Z2K6</accession>
<dbReference type="InterPro" id="IPR000847">
    <property type="entry name" value="LysR_HTH_N"/>
</dbReference>
<organism evidence="6 7">
    <name type="scientific">Candidatus Faecousia excrementigallinarum</name>
    <dbReference type="NCBI Taxonomy" id="2840806"/>
    <lineage>
        <taxon>Bacteria</taxon>
        <taxon>Bacillati</taxon>
        <taxon>Bacillota</taxon>
        <taxon>Clostridia</taxon>
        <taxon>Eubacteriales</taxon>
        <taxon>Oscillospiraceae</taxon>
        <taxon>Faecousia</taxon>
    </lineage>
</organism>